<organism evidence="9 10">
    <name type="scientific">Flavonifractor plautii 1_3_50AFAA</name>
    <dbReference type="NCBI Taxonomy" id="742738"/>
    <lineage>
        <taxon>Bacteria</taxon>
        <taxon>Bacillati</taxon>
        <taxon>Bacillota</taxon>
        <taxon>Clostridia</taxon>
        <taxon>Eubacteriales</taxon>
        <taxon>Oscillospiraceae</taxon>
        <taxon>Flavonifractor</taxon>
    </lineage>
</organism>
<keyword evidence="5 8" id="KW-1133">Transmembrane helix</keyword>
<evidence type="ECO:0000256" key="7">
    <source>
        <dbReference type="PIRNR" id="PIRNR016636"/>
    </source>
</evidence>
<evidence type="ECO:0000313" key="10">
    <source>
        <dbReference type="Proteomes" id="UP000029585"/>
    </source>
</evidence>
<feature type="transmembrane region" description="Helical" evidence="8">
    <location>
        <begin position="145"/>
        <end position="164"/>
    </location>
</feature>
<dbReference type="InterPro" id="IPR004299">
    <property type="entry name" value="MBOAT_fam"/>
</dbReference>
<evidence type="ECO:0000256" key="8">
    <source>
        <dbReference type="SAM" id="Phobius"/>
    </source>
</evidence>
<dbReference type="PIRSF" id="PIRSF016636">
    <property type="entry name" value="AlgI_DltB"/>
    <property type="match status" value="1"/>
</dbReference>
<feature type="transmembrane region" description="Helical" evidence="8">
    <location>
        <begin position="219"/>
        <end position="237"/>
    </location>
</feature>
<keyword evidence="7" id="KW-0012">Acyltransferase</keyword>
<dbReference type="PANTHER" id="PTHR13285">
    <property type="entry name" value="ACYLTRANSFERASE"/>
    <property type="match status" value="1"/>
</dbReference>
<dbReference type="AlphaFoldDB" id="A0A096DA52"/>
<evidence type="ECO:0000256" key="5">
    <source>
        <dbReference type="ARBA" id="ARBA00022989"/>
    </source>
</evidence>
<evidence type="ECO:0000256" key="3">
    <source>
        <dbReference type="ARBA" id="ARBA00022475"/>
    </source>
</evidence>
<comment type="similarity">
    <text evidence="2 7">Belongs to the membrane-bound acyltransferase family.</text>
</comment>
<dbReference type="Proteomes" id="UP000029585">
    <property type="component" value="Unassembled WGS sequence"/>
</dbReference>
<reference evidence="9 10" key="1">
    <citation type="submission" date="2011-08" db="EMBL/GenBank/DDBJ databases">
        <title>The Genome Sequence of Clostridium orbiscindens 1_3_50AFAA.</title>
        <authorList>
            <consortium name="The Broad Institute Genome Sequencing Platform"/>
            <person name="Earl A."/>
            <person name="Ward D."/>
            <person name="Feldgarden M."/>
            <person name="Gevers D."/>
            <person name="Daigneault M."/>
            <person name="Strauss J."/>
            <person name="Allen-Vercoe E."/>
            <person name="Young S.K."/>
            <person name="Zeng Q."/>
            <person name="Gargeya S."/>
            <person name="Fitzgerald M."/>
            <person name="Haas B."/>
            <person name="Abouelleil A."/>
            <person name="Alvarado L."/>
            <person name="Arachchi H.M."/>
            <person name="Berlin A."/>
            <person name="Brown A."/>
            <person name="Chapman S.B."/>
            <person name="Chen Z."/>
            <person name="Dunbar C."/>
            <person name="Freedman E."/>
            <person name="Gearin G."/>
            <person name="Gellesch M."/>
            <person name="Goldberg J."/>
            <person name="Griggs A."/>
            <person name="Gujja S."/>
            <person name="Heiman D."/>
            <person name="Howarth C."/>
            <person name="Larson L."/>
            <person name="Lui A."/>
            <person name="MacDonald P.J.P."/>
            <person name="Montmayeur A."/>
            <person name="Murphy C."/>
            <person name="Neiman D."/>
            <person name="Pearson M."/>
            <person name="Priest M."/>
            <person name="Roberts A."/>
            <person name="Saif S."/>
            <person name="Shea T."/>
            <person name="Shenoy N."/>
            <person name="Sisk P."/>
            <person name="Stolte C."/>
            <person name="Sykes S."/>
            <person name="Wortman J."/>
            <person name="Nusbaum C."/>
            <person name="Birren B."/>
        </authorList>
    </citation>
    <scope>NUCLEOTIDE SEQUENCE [LARGE SCALE GENOMIC DNA]</scope>
    <source>
        <strain evidence="9 10">1_3_50AFAA</strain>
    </source>
</reference>
<feature type="transmembrane region" description="Helical" evidence="8">
    <location>
        <begin position="115"/>
        <end position="133"/>
    </location>
</feature>
<comment type="subcellular location">
    <subcellularLocation>
        <location evidence="1">Cell membrane</location>
        <topology evidence="1">Multi-pass membrane protein</topology>
    </subcellularLocation>
</comment>
<evidence type="ECO:0000256" key="6">
    <source>
        <dbReference type="ARBA" id="ARBA00023136"/>
    </source>
</evidence>
<protein>
    <recommendedName>
        <fullName evidence="11">MBOAT family protein</fullName>
    </recommendedName>
</protein>
<evidence type="ECO:0000256" key="1">
    <source>
        <dbReference type="ARBA" id="ARBA00004651"/>
    </source>
</evidence>
<dbReference type="EMBL" id="ADLO01000089">
    <property type="protein sequence ID" value="KGF54394.1"/>
    <property type="molecule type" value="Genomic_DNA"/>
</dbReference>
<dbReference type="RefSeq" id="WP_044942138.1">
    <property type="nucleotide sequence ID" value="NZ_KN174164.1"/>
</dbReference>
<keyword evidence="7" id="KW-0808">Transferase</keyword>
<sequence length="465" mass="52402">MLFSSIPFLYYFLPLVLAVYFLTPARFRNAVLLLASLIFYAWGEPKYVLLMLASILSGYGFGLLQERYRGQKGAKLVCGLSVAVSLSFLLYFKYADFFLENFNAATGLGVPLLRIALPIGISFYTFQIISYTVDVYRGEPAQKNLIHLAAYVAMFPQLIAGPIVRYSDIAQQLEHRSHSTALAAEGVRRFLIGLGKKILIANQLGELCSVFRASDEKSVLFYWLYAVAFALHIYFDFSGYSDMAIGLGKVFGFHFLENFNYPYISASITEFWRRWHMSLGTWFRDYVYIPLGGNRVGRARQLLNILVVWMLTGFWHGAAWNFVVWGLMFAVLLIMEKLWLLKPLSKCRPLAHLYVVFFVVISFVIFNAENMGQALSDIGGLFGAGGIPLVSAEAVYCLRSFALVLILAVLGATPLLRNGLVRLSQYPTAGKVLNALEPFTLFVLLLVMTGYLVDGSFNPFLYFRF</sequence>
<evidence type="ECO:0000256" key="2">
    <source>
        <dbReference type="ARBA" id="ARBA00010323"/>
    </source>
</evidence>
<comment type="caution">
    <text evidence="9">The sequence shown here is derived from an EMBL/GenBank/DDBJ whole genome shotgun (WGS) entry which is preliminary data.</text>
</comment>
<dbReference type="PIRSF" id="PIRSF500217">
    <property type="entry name" value="AlgI"/>
    <property type="match status" value="1"/>
</dbReference>
<feature type="transmembrane region" description="Helical" evidence="8">
    <location>
        <begin position="76"/>
        <end position="95"/>
    </location>
</feature>
<dbReference type="HOGENOM" id="CLU_025255_1_3_9"/>
<proteinExistence type="inferred from homology"/>
<dbReference type="InterPro" id="IPR028362">
    <property type="entry name" value="AlgI"/>
</dbReference>
<feature type="transmembrane region" description="Helical" evidence="8">
    <location>
        <begin position="401"/>
        <end position="420"/>
    </location>
</feature>
<gene>
    <name evidence="9" type="ORF">HMPREF9460_02898</name>
</gene>
<feature type="transmembrane region" description="Helical" evidence="8">
    <location>
        <begin position="351"/>
        <end position="368"/>
    </location>
</feature>
<dbReference type="eggNOG" id="COG1696">
    <property type="taxonomic scope" value="Bacteria"/>
</dbReference>
<feature type="transmembrane region" description="Helical" evidence="8">
    <location>
        <begin position="7"/>
        <end position="27"/>
    </location>
</feature>
<keyword evidence="10" id="KW-1185">Reference proteome</keyword>
<feature type="transmembrane region" description="Helical" evidence="8">
    <location>
        <begin position="322"/>
        <end position="339"/>
    </location>
</feature>
<feature type="transmembrane region" description="Helical" evidence="8">
    <location>
        <begin position="432"/>
        <end position="453"/>
    </location>
</feature>
<dbReference type="Pfam" id="PF03062">
    <property type="entry name" value="MBOAT"/>
    <property type="match status" value="1"/>
</dbReference>
<keyword evidence="3 7" id="KW-1003">Cell membrane</keyword>
<dbReference type="InterPro" id="IPR024194">
    <property type="entry name" value="Ac/AlaTfrase_AlgI/DltB"/>
</dbReference>
<dbReference type="GO" id="GO:0042121">
    <property type="term" value="P:alginic acid biosynthetic process"/>
    <property type="evidence" value="ECO:0007669"/>
    <property type="project" value="InterPro"/>
</dbReference>
<keyword evidence="4 8" id="KW-0812">Transmembrane</keyword>
<feature type="transmembrane region" description="Helical" evidence="8">
    <location>
        <begin position="47"/>
        <end position="64"/>
    </location>
</feature>
<evidence type="ECO:0008006" key="11">
    <source>
        <dbReference type="Google" id="ProtNLM"/>
    </source>
</evidence>
<name>A0A096DA52_FLAPL</name>
<accession>A0A096DA52</accession>
<dbReference type="PANTHER" id="PTHR13285:SF18">
    <property type="entry name" value="PROTEIN-CYSTEINE N-PALMITOYLTRANSFERASE RASP"/>
    <property type="match status" value="1"/>
</dbReference>
<evidence type="ECO:0000256" key="4">
    <source>
        <dbReference type="ARBA" id="ARBA00022692"/>
    </source>
</evidence>
<dbReference type="GO" id="GO:0005886">
    <property type="term" value="C:plasma membrane"/>
    <property type="evidence" value="ECO:0007669"/>
    <property type="project" value="UniProtKB-SubCell"/>
</dbReference>
<dbReference type="GO" id="GO:0016746">
    <property type="term" value="F:acyltransferase activity"/>
    <property type="evidence" value="ECO:0007669"/>
    <property type="project" value="UniProtKB-KW"/>
</dbReference>
<dbReference type="InterPro" id="IPR051085">
    <property type="entry name" value="MB_O-acyltransferase"/>
</dbReference>
<dbReference type="PATRIC" id="fig|742738.3.peg.2981"/>
<keyword evidence="6 7" id="KW-0472">Membrane</keyword>
<evidence type="ECO:0000313" key="9">
    <source>
        <dbReference type="EMBL" id="KGF54394.1"/>
    </source>
</evidence>